<dbReference type="InParanoid" id="B0DFM3"/>
<dbReference type="RefSeq" id="XP_001882860.1">
    <property type="nucleotide sequence ID" value="XM_001882825.1"/>
</dbReference>
<evidence type="ECO:0000313" key="3">
    <source>
        <dbReference type="Proteomes" id="UP000001194"/>
    </source>
</evidence>
<feature type="region of interest" description="Disordered" evidence="1">
    <location>
        <begin position="663"/>
        <end position="683"/>
    </location>
</feature>
<dbReference type="AlphaFoldDB" id="B0DFM3"/>
<evidence type="ECO:0000313" key="2">
    <source>
        <dbReference type="EMBL" id="EDR06488.1"/>
    </source>
</evidence>
<keyword evidence="3" id="KW-1185">Reference proteome</keyword>
<dbReference type="HOGENOM" id="CLU_023297_0_0_1"/>
<protein>
    <submittedName>
        <fullName evidence="2">Predicted protein</fullName>
    </submittedName>
</protein>
<name>B0DFM3_LACBS</name>
<dbReference type="EMBL" id="DS547108">
    <property type="protein sequence ID" value="EDR06488.1"/>
    <property type="molecule type" value="Genomic_DNA"/>
</dbReference>
<feature type="compositionally biased region" description="Low complexity" evidence="1">
    <location>
        <begin position="663"/>
        <end position="676"/>
    </location>
</feature>
<dbReference type="InterPro" id="IPR011990">
    <property type="entry name" value="TPR-like_helical_dom_sf"/>
</dbReference>
<dbReference type="KEGG" id="lbc:LACBIDRAFT_299916"/>
<organism evidence="3">
    <name type="scientific">Laccaria bicolor (strain S238N-H82 / ATCC MYA-4686)</name>
    <name type="common">Bicoloured deceiver</name>
    <name type="synonym">Laccaria laccata var. bicolor</name>
    <dbReference type="NCBI Taxonomy" id="486041"/>
    <lineage>
        <taxon>Eukaryota</taxon>
        <taxon>Fungi</taxon>
        <taxon>Dikarya</taxon>
        <taxon>Basidiomycota</taxon>
        <taxon>Agaricomycotina</taxon>
        <taxon>Agaricomycetes</taxon>
        <taxon>Agaricomycetidae</taxon>
        <taxon>Agaricales</taxon>
        <taxon>Agaricineae</taxon>
        <taxon>Hydnangiaceae</taxon>
        <taxon>Laccaria</taxon>
    </lineage>
</organism>
<dbReference type="GO" id="GO:0005741">
    <property type="term" value="C:mitochondrial outer membrane"/>
    <property type="evidence" value="ECO:0007669"/>
    <property type="project" value="TreeGrafter"/>
</dbReference>
<dbReference type="PANTHER" id="PTHR31859">
    <property type="entry name" value="TETRATRICOPEPTIDE REPEAT PROTEIN 39 FAMILY MEMBER"/>
    <property type="match status" value="1"/>
</dbReference>
<reference evidence="2 3" key="1">
    <citation type="journal article" date="2008" name="Nature">
        <title>The genome of Laccaria bicolor provides insights into mycorrhizal symbiosis.</title>
        <authorList>
            <person name="Martin F."/>
            <person name="Aerts A."/>
            <person name="Ahren D."/>
            <person name="Brun A."/>
            <person name="Danchin E.G.J."/>
            <person name="Duchaussoy F."/>
            <person name="Gibon J."/>
            <person name="Kohler A."/>
            <person name="Lindquist E."/>
            <person name="Pereda V."/>
            <person name="Salamov A."/>
            <person name="Shapiro H.J."/>
            <person name="Wuyts J."/>
            <person name="Blaudez D."/>
            <person name="Buee M."/>
            <person name="Brokstein P."/>
            <person name="Canbaeck B."/>
            <person name="Cohen D."/>
            <person name="Courty P.E."/>
            <person name="Coutinho P.M."/>
            <person name="Delaruelle C."/>
            <person name="Detter J.C."/>
            <person name="Deveau A."/>
            <person name="DiFazio S."/>
            <person name="Duplessis S."/>
            <person name="Fraissinet-Tachet L."/>
            <person name="Lucic E."/>
            <person name="Frey-Klett P."/>
            <person name="Fourrey C."/>
            <person name="Feussner I."/>
            <person name="Gay G."/>
            <person name="Grimwood J."/>
            <person name="Hoegger P.J."/>
            <person name="Jain P."/>
            <person name="Kilaru S."/>
            <person name="Labbe J."/>
            <person name="Lin Y.C."/>
            <person name="Legue V."/>
            <person name="Le Tacon F."/>
            <person name="Marmeisse R."/>
            <person name="Melayah D."/>
            <person name="Montanini B."/>
            <person name="Muratet M."/>
            <person name="Nehls U."/>
            <person name="Niculita-Hirzel H."/>
            <person name="Oudot-Le Secq M.P."/>
            <person name="Peter M."/>
            <person name="Quesneville H."/>
            <person name="Rajashekar B."/>
            <person name="Reich M."/>
            <person name="Rouhier N."/>
            <person name="Schmutz J."/>
            <person name="Yin T."/>
            <person name="Chalot M."/>
            <person name="Henrissat B."/>
            <person name="Kuees U."/>
            <person name="Lucas S."/>
            <person name="Van de Peer Y."/>
            <person name="Podila G.K."/>
            <person name="Polle A."/>
            <person name="Pukkila P.J."/>
            <person name="Richardson P.M."/>
            <person name="Rouze P."/>
            <person name="Sanders I.R."/>
            <person name="Stajich J.E."/>
            <person name="Tunlid A."/>
            <person name="Tuskan G."/>
            <person name="Grigoriev I.V."/>
        </authorList>
    </citation>
    <scope>NUCLEOTIDE SEQUENCE [LARGE SCALE GENOMIC DNA]</scope>
    <source>
        <strain evidence="3">S238N-H82 / ATCC MYA-4686</strain>
    </source>
</reference>
<dbReference type="Proteomes" id="UP000001194">
    <property type="component" value="Unassembled WGS sequence"/>
</dbReference>
<dbReference type="PANTHER" id="PTHR31859:SF1">
    <property type="entry name" value="TETRATRICOPEPTIDE REPEAT PROTEIN 39C"/>
    <property type="match status" value="1"/>
</dbReference>
<dbReference type="SUPFAM" id="SSF48452">
    <property type="entry name" value="TPR-like"/>
    <property type="match status" value="1"/>
</dbReference>
<dbReference type="GeneID" id="6078509"/>
<dbReference type="Gene3D" id="1.25.40.10">
    <property type="entry name" value="Tetratricopeptide repeat domain"/>
    <property type="match status" value="1"/>
</dbReference>
<proteinExistence type="predicted"/>
<feature type="region of interest" description="Disordered" evidence="1">
    <location>
        <begin position="1"/>
        <end position="20"/>
    </location>
</feature>
<feature type="compositionally biased region" description="Low complexity" evidence="1">
    <location>
        <begin position="7"/>
        <end position="18"/>
    </location>
</feature>
<dbReference type="Pfam" id="PF10300">
    <property type="entry name" value="Iml2-TPR_39"/>
    <property type="match status" value="1"/>
</dbReference>
<evidence type="ECO:0000256" key="1">
    <source>
        <dbReference type="SAM" id="MobiDB-lite"/>
    </source>
</evidence>
<feature type="region of interest" description="Disordered" evidence="1">
    <location>
        <begin position="540"/>
        <end position="582"/>
    </location>
</feature>
<accession>B0DFM3</accession>
<dbReference type="GO" id="GO:0005829">
    <property type="term" value="C:cytosol"/>
    <property type="evidence" value="ECO:0007669"/>
    <property type="project" value="TreeGrafter"/>
</dbReference>
<gene>
    <name evidence="2" type="ORF">LACBIDRAFT_299916</name>
</gene>
<dbReference type="GO" id="GO:0005634">
    <property type="term" value="C:nucleus"/>
    <property type="evidence" value="ECO:0007669"/>
    <property type="project" value="TreeGrafter"/>
</dbReference>
<dbReference type="OrthoDB" id="2154985at2759"/>
<feature type="compositionally biased region" description="Low complexity" evidence="1">
    <location>
        <begin position="544"/>
        <end position="560"/>
    </location>
</feature>
<sequence length="743" mass="81747">MMSGVRSDSSSTPTTTTTAMSEHLVHPNAELLESATKGFDLLFSNNIVGARQHFAGKEDPFHILGQGVCAFLEAALGMESGLMAEASRMLALSEAGTRKQMKAPKKKYNTRFPQGLEWEILNADAVVLLGMTHALSESYMGYLQCMYSLNRLYKTVFPNGLHDESQLPFSLTLTKTITQATAISHLHPIPHITSSVVEVSSSSYATLPAAVPSLFGRWTGSTNVASTPNIAVHHHHHHPELPTIPDGPVEELIVAGTAFGFGLFNLVFSLLPKKVQGLVGFLGFKHDRKLALRALSVAASKKDVHGVFAGLVLMTYHGGVLLLSGYQADEARILKEYKAIVDDVESRYPDGALWILNRAKILRMSNDAEGAIDILQKAMRPERPHHFVQADMVLVFELAWVLLSQRRYQEAADTFIKITELNSWSHGTYYFIAAGCHVFLGNIEKAQAMFDKIPDLIDKKKISGKDLPTEVYIKKKLAFYKEKQVRRGGDVEKFAEAMKINPAEEIAIFWNTHTRISATIAETHIMEWASLSPPVSIPSPLITPPTTMSAPPSPTSPSSIKSHKSKFSLKSKPSTPISPLSNPDPHFHYDLDTHDELAVRSLLLGINHRTAGYFVPARAFLEDAHSRHAHIKINTWVGGVAVFELAVLDLKEVEARDRAESVGYSPSSSVASSTTSLPRVEGEGMAVGRREEWEIALKNASAKLDVALTLSPNTVDLSSRLDSRIAMLRDEIALKREWLSLVA</sequence>
<dbReference type="InterPro" id="IPR019412">
    <property type="entry name" value="IML2/TPR_39"/>
</dbReference>